<evidence type="ECO:0000259" key="1">
    <source>
        <dbReference type="Pfam" id="PF01850"/>
    </source>
</evidence>
<organism evidence="2 3">
    <name type="scientific">Candidatus Methylophosphatis roskildensis</name>
    <dbReference type="NCBI Taxonomy" id="2899263"/>
    <lineage>
        <taxon>Bacteria</taxon>
        <taxon>Pseudomonadati</taxon>
        <taxon>Pseudomonadota</taxon>
        <taxon>Betaproteobacteria</taxon>
        <taxon>Nitrosomonadales</taxon>
        <taxon>Sterolibacteriaceae</taxon>
        <taxon>Candidatus Methylophosphatis</taxon>
    </lineage>
</organism>
<dbReference type="InterPro" id="IPR002716">
    <property type="entry name" value="PIN_dom"/>
</dbReference>
<dbReference type="PANTHER" id="PTHR36173:SF2">
    <property type="entry name" value="RIBONUCLEASE VAPC16"/>
    <property type="match status" value="1"/>
</dbReference>
<protein>
    <submittedName>
        <fullName evidence="2">Type II toxin-antitoxin system VapC family toxin</fullName>
    </submittedName>
</protein>
<dbReference type="Gene3D" id="3.40.50.1010">
    <property type="entry name" value="5'-nuclease"/>
    <property type="match status" value="1"/>
</dbReference>
<dbReference type="SUPFAM" id="SSF88723">
    <property type="entry name" value="PIN domain-like"/>
    <property type="match status" value="1"/>
</dbReference>
<gene>
    <name evidence="2" type="ORF">IPH26_00165</name>
</gene>
<reference evidence="2" key="1">
    <citation type="submission" date="2020-10" db="EMBL/GenBank/DDBJ databases">
        <title>Connecting structure to function with the recovery of over 1000 high-quality activated sludge metagenome-assembled genomes encoding full-length rRNA genes using long-read sequencing.</title>
        <authorList>
            <person name="Singleton C.M."/>
            <person name="Petriglieri F."/>
            <person name="Kristensen J.M."/>
            <person name="Kirkegaard R.H."/>
            <person name="Michaelsen T.Y."/>
            <person name="Andersen M.H."/>
            <person name="Karst S.M."/>
            <person name="Dueholm M.S."/>
            <person name="Nielsen P.H."/>
            <person name="Albertsen M."/>
        </authorList>
    </citation>
    <scope>NUCLEOTIDE SEQUENCE</scope>
    <source>
        <strain evidence="2">Bjer_18-Q3-R1-45_BAT3C.347</strain>
    </source>
</reference>
<dbReference type="InterPro" id="IPR041705">
    <property type="entry name" value="PIN_Sll0205"/>
</dbReference>
<comment type="caution">
    <text evidence="2">The sequence shown here is derived from an EMBL/GenBank/DDBJ whole genome shotgun (WGS) entry which is preliminary data.</text>
</comment>
<dbReference type="InterPro" id="IPR029060">
    <property type="entry name" value="PIN-like_dom_sf"/>
</dbReference>
<dbReference type="CDD" id="cd09872">
    <property type="entry name" value="PIN_Sll0205-like"/>
    <property type="match status" value="1"/>
</dbReference>
<sequence>MRLLLDTHVFLWSVTDNRKLKRAARDFILAADEVYVSAASIWEIAIKAHLGKIEGDPEELAEAIEPSGFHELPVTARHGAAVARLPALHADPFDRLLVAQAMSEPLRFLTADSMLSKYSELVDLA</sequence>
<proteinExistence type="predicted"/>
<evidence type="ECO:0000313" key="3">
    <source>
        <dbReference type="Proteomes" id="UP000807785"/>
    </source>
</evidence>
<feature type="domain" description="PIN" evidence="1">
    <location>
        <begin position="4"/>
        <end position="120"/>
    </location>
</feature>
<dbReference type="InterPro" id="IPR052919">
    <property type="entry name" value="TA_system_RNase"/>
</dbReference>
<dbReference type="PANTHER" id="PTHR36173">
    <property type="entry name" value="RIBONUCLEASE VAPC16-RELATED"/>
    <property type="match status" value="1"/>
</dbReference>
<evidence type="ECO:0000313" key="2">
    <source>
        <dbReference type="EMBL" id="MBK6971428.1"/>
    </source>
</evidence>
<dbReference type="AlphaFoldDB" id="A0A9D7DV71"/>
<accession>A0A9D7DV71</accession>
<name>A0A9D7DV71_9PROT</name>
<dbReference type="Proteomes" id="UP000807785">
    <property type="component" value="Unassembled WGS sequence"/>
</dbReference>
<dbReference type="EMBL" id="JADJEV010000001">
    <property type="protein sequence ID" value="MBK6971428.1"/>
    <property type="molecule type" value="Genomic_DNA"/>
</dbReference>
<dbReference type="Pfam" id="PF01850">
    <property type="entry name" value="PIN"/>
    <property type="match status" value="1"/>
</dbReference>